<name>A0A814Z6F5_ADIRI</name>
<proteinExistence type="predicted"/>
<protein>
    <recommendedName>
        <fullName evidence="4">Apple domain-containing protein</fullName>
    </recommendedName>
</protein>
<gene>
    <name evidence="2" type="ORF">EDS130_LOCUS27285</name>
</gene>
<organism evidence="2 3">
    <name type="scientific">Adineta ricciae</name>
    <name type="common">Rotifer</name>
    <dbReference type="NCBI Taxonomy" id="249248"/>
    <lineage>
        <taxon>Eukaryota</taxon>
        <taxon>Metazoa</taxon>
        <taxon>Spiralia</taxon>
        <taxon>Gnathifera</taxon>
        <taxon>Rotifera</taxon>
        <taxon>Eurotatoria</taxon>
        <taxon>Bdelloidea</taxon>
        <taxon>Adinetida</taxon>
        <taxon>Adinetidae</taxon>
        <taxon>Adineta</taxon>
    </lineage>
</organism>
<evidence type="ECO:0000256" key="1">
    <source>
        <dbReference type="SAM" id="SignalP"/>
    </source>
</evidence>
<sequence length="369" mass="38865">MYFFLAYLFIPSINAIVSVQIHRLAQYKPNSSCALLANVTLSSSVSIQSCIWQCVEELKCQTAVYSYDNNICWMYGESCESGSIESSGSNRSSVICYRKNPNSNMHCPSAPINNNSTTTVTLIIIQASNIDIINASAQYGCPTSINVTAKDQATVGNLCATDQLNIDASGVAHVSINTSICARIMYIFVGSGSPNIDNICATQSLIIQSSSASTIVYNSLATCPSNASVTVSNSAKVVNVCSTDQLNIDASGAASISINNSVCPRVAAVNLQSSAVAHGICATDLINANTSSGSTLTMIRSNSALLCPLLANVHASTGSRNYVCGTQVINVIADNGASVYCYGVLNYMQVLSGALVFACSTQYIDFLII</sequence>
<keyword evidence="1" id="KW-0732">Signal</keyword>
<accession>A0A814Z6F5</accession>
<evidence type="ECO:0000313" key="2">
    <source>
        <dbReference type="EMBL" id="CAF1237764.1"/>
    </source>
</evidence>
<feature type="signal peptide" evidence="1">
    <location>
        <begin position="1"/>
        <end position="15"/>
    </location>
</feature>
<dbReference type="AlphaFoldDB" id="A0A814Z6F5"/>
<evidence type="ECO:0000313" key="3">
    <source>
        <dbReference type="Proteomes" id="UP000663852"/>
    </source>
</evidence>
<dbReference type="EMBL" id="CAJNOJ010000171">
    <property type="protein sequence ID" value="CAF1237764.1"/>
    <property type="molecule type" value="Genomic_DNA"/>
</dbReference>
<dbReference type="Proteomes" id="UP000663852">
    <property type="component" value="Unassembled WGS sequence"/>
</dbReference>
<reference evidence="2" key="1">
    <citation type="submission" date="2021-02" db="EMBL/GenBank/DDBJ databases">
        <authorList>
            <person name="Nowell W R."/>
        </authorList>
    </citation>
    <scope>NUCLEOTIDE SEQUENCE</scope>
</reference>
<comment type="caution">
    <text evidence="2">The sequence shown here is derived from an EMBL/GenBank/DDBJ whole genome shotgun (WGS) entry which is preliminary data.</text>
</comment>
<feature type="chain" id="PRO_5032521838" description="Apple domain-containing protein" evidence="1">
    <location>
        <begin position="16"/>
        <end position="369"/>
    </location>
</feature>
<evidence type="ECO:0008006" key="4">
    <source>
        <dbReference type="Google" id="ProtNLM"/>
    </source>
</evidence>
<dbReference type="OrthoDB" id="5867217at2759"/>